<reference evidence="2" key="2">
    <citation type="submission" date="2020-10" db="EMBL/GenBank/DDBJ databases">
        <authorList>
            <person name="Cooper E.A."/>
            <person name="Brenton Z.W."/>
            <person name="Flinn B.S."/>
            <person name="Jenkins J."/>
            <person name="Shu S."/>
            <person name="Flowers D."/>
            <person name="Luo F."/>
            <person name="Wang Y."/>
            <person name="Xia P."/>
            <person name="Barry K."/>
            <person name="Daum C."/>
            <person name="Lipzen A."/>
            <person name="Yoshinaga Y."/>
            <person name="Schmutz J."/>
            <person name="Saski C."/>
            <person name="Vermerris W."/>
            <person name="Kresovich S."/>
        </authorList>
    </citation>
    <scope>NUCLEOTIDE SEQUENCE</scope>
</reference>
<comment type="caution">
    <text evidence="2">The sequence shown here is derived from an EMBL/GenBank/DDBJ whole genome shotgun (WGS) entry which is preliminary data.</text>
</comment>
<protein>
    <submittedName>
        <fullName evidence="2">Uncharacterized protein</fullName>
    </submittedName>
</protein>
<reference evidence="2" key="1">
    <citation type="journal article" date="2019" name="BMC Genomics">
        <title>A new reference genome for Sorghum bicolor reveals high levels of sequence similarity between sweet and grain genotypes: implications for the genetics of sugar metabolism.</title>
        <authorList>
            <person name="Cooper E.A."/>
            <person name="Brenton Z.W."/>
            <person name="Flinn B.S."/>
            <person name="Jenkins J."/>
            <person name="Shu S."/>
            <person name="Flowers D."/>
            <person name="Luo F."/>
            <person name="Wang Y."/>
            <person name="Xia P."/>
            <person name="Barry K."/>
            <person name="Daum C."/>
            <person name="Lipzen A."/>
            <person name="Yoshinaga Y."/>
            <person name="Schmutz J."/>
            <person name="Saski C."/>
            <person name="Vermerris W."/>
            <person name="Kresovich S."/>
        </authorList>
    </citation>
    <scope>NUCLEOTIDE SEQUENCE</scope>
</reference>
<dbReference type="EMBL" id="CM027680">
    <property type="protein sequence ID" value="KAG0549627.1"/>
    <property type="molecule type" value="Genomic_DNA"/>
</dbReference>
<proteinExistence type="predicted"/>
<feature type="compositionally biased region" description="Low complexity" evidence="1">
    <location>
        <begin position="124"/>
        <end position="135"/>
    </location>
</feature>
<evidence type="ECO:0000256" key="1">
    <source>
        <dbReference type="SAM" id="MobiDB-lite"/>
    </source>
</evidence>
<name>A0A921UYZ6_SORBI</name>
<evidence type="ECO:0000313" key="2">
    <source>
        <dbReference type="EMBL" id="KAG0549627.1"/>
    </source>
</evidence>
<gene>
    <name evidence="2" type="ORF">BDA96_01G271100</name>
</gene>
<accession>A0A921UYZ6</accession>
<evidence type="ECO:0000313" key="3">
    <source>
        <dbReference type="Proteomes" id="UP000807115"/>
    </source>
</evidence>
<organism evidence="2 3">
    <name type="scientific">Sorghum bicolor</name>
    <name type="common">Sorghum</name>
    <name type="synonym">Sorghum vulgare</name>
    <dbReference type="NCBI Taxonomy" id="4558"/>
    <lineage>
        <taxon>Eukaryota</taxon>
        <taxon>Viridiplantae</taxon>
        <taxon>Streptophyta</taxon>
        <taxon>Embryophyta</taxon>
        <taxon>Tracheophyta</taxon>
        <taxon>Spermatophyta</taxon>
        <taxon>Magnoliopsida</taxon>
        <taxon>Liliopsida</taxon>
        <taxon>Poales</taxon>
        <taxon>Poaceae</taxon>
        <taxon>PACMAD clade</taxon>
        <taxon>Panicoideae</taxon>
        <taxon>Andropogonodae</taxon>
        <taxon>Andropogoneae</taxon>
        <taxon>Sorghinae</taxon>
        <taxon>Sorghum</taxon>
    </lineage>
</organism>
<feature type="region of interest" description="Disordered" evidence="1">
    <location>
        <begin position="113"/>
        <end position="147"/>
    </location>
</feature>
<dbReference type="Proteomes" id="UP000807115">
    <property type="component" value="Chromosome 1"/>
</dbReference>
<dbReference type="AlphaFoldDB" id="A0A921UYZ6"/>
<sequence length="192" mass="18942">MPPARGGTGPHPAAPPAAGGTCLCPAAPPAAGGTCLCPAATPPAGGTCPCPAVPPSVDVMPLAEGGASPRPIAPPAMGGMCRWPAGDTAYDTRRPLPPSCLQAANKSRVAAAMAPPTAPPSPPSCLLSPLSAPAPNHTPPAVATQGTPYRGGGRLCYHDPDVPPAEGVARTMSSCPSKGNHFGWQGQLWKAS</sequence>